<dbReference type="InterPro" id="IPR013020">
    <property type="entry name" value="Rad3/Chl1-like"/>
</dbReference>
<keyword evidence="26" id="KW-1185">Reference proteome</keyword>
<dbReference type="GO" id="GO:0043139">
    <property type="term" value="F:5'-3' DNA helicase activity"/>
    <property type="evidence" value="ECO:0007669"/>
    <property type="project" value="UniProtKB-EC"/>
</dbReference>
<dbReference type="InterPro" id="IPR027417">
    <property type="entry name" value="P-loop_NTPase"/>
</dbReference>
<dbReference type="GO" id="GO:0005524">
    <property type="term" value="F:ATP binding"/>
    <property type="evidence" value="ECO:0007669"/>
    <property type="project" value="UniProtKB-KW"/>
</dbReference>
<dbReference type="Proteomes" id="UP000191024">
    <property type="component" value="Chromosome F"/>
</dbReference>
<dbReference type="Pfam" id="PF13307">
    <property type="entry name" value="Helicase_C_2"/>
    <property type="match status" value="1"/>
</dbReference>
<keyword evidence="14" id="KW-0413">Isomerase</keyword>
<dbReference type="GO" id="GO:0003677">
    <property type="term" value="F:DNA binding"/>
    <property type="evidence" value="ECO:0007669"/>
    <property type="project" value="UniProtKB-KW"/>
</dbReference>
<dbReference type="GO" id="GO:0051536">
    <property type="term" value="F:iron-sulfur cluster binding"/>
    <property type="evidence" value="ECO:0007669"/>
    <property type="project" value="UniProtKB-KW"/>
</dbReference>
<name>A0A1G4K333_9SACH</name>
<dbReference type="PROSITE" id="PS51193">
    <property type="entry name" value="HELICASE_ATP_BIND_2"/>
    <property type="match status" value="1"/>
</dbReference>
<dbReference type="GO" id="GO:0034085">
    <property type="term" value="P:establishment of sister chromatid cohesion"/>
    <property type="evidence" value="ECO:0007669"/>
    <property type="project" value="TreeGrafter"/>
</dbReference>
<dbReference type="STRING" id="1230905.A0A1G4K333"/>
<evidence type="ECO:0000256" key="19">
    <source>
        <dbReference type="ARBA" id="ARBA00044998"/>
    </source>
</evidence>
<evidence type="ECO:0000256" key="9">
    <source>
        <dbReference type="ARBA" id="ARBA00022806"/>
    </source>
</evidence>
<dbReference type="AlphaFoldDB" id="A0A1G4K333"/>
<dbReference type="NCBIfam" id="TIGR00604">
    <property type="entry name" value="rad3"/>
    <property type="match status" value="1"/>
</dbReference>
<evidence type="ECO:0000256" key="5">
    <source>
        <dbReference type="ARBA" id="ARBA00017386"/>
    </source>
</evidence>
<dbReference type="SMART" id="SM00491">
    <property type="entry name" value="HELICc2"/>
    <property type="match status" value="1"/>
</dbReference>
<evidence type="ECO:0000256" key="16">
    <source>
        <dbReference type="ARBA" id="ARBA00023306"/>
    </source>
</evidence>
<keyword evidence="10" id="KW-0067">ATP-binding</keyword>
<dbReference type="EC" id="5.6.2.3" evidence="18"/>
<evidence type="ECO:0000256" key="12">
    <source>
        <dbReference type="ARBA" id="ARBA00023014"/>
    </source>
</evidence>
<evidence type="ECO:0000256" key="1">
    <source>
        <dbReference type="ARBA" id="ARBA00001966"/>
    </source>
</evidence>
<gene>
    <name evidence="25" type="ORF">LAMI_0F12750G</name>
</gene>
<feature type="compositionally biased region" description="Acidic residues" evidence="23">
    <location>
        <begin position="79"/>
        <end position="91"/>
    </location>
</feature>
<feature type="domain" description="Helicase ATP-binding" evidence="24">
    <location>
        <begin position="3"/>
        <end position="424"/>
    </location>
</feature>
<sequence>MVEERSFNHPYKPYEIQKDLMERIYALLEGGKKVGIFESPTGTGKTLSLICPSVTWLRENKARILKSSSNSSRETQVSGDDDDDSDDSDEPEWVRQAYEKSVSGRELHALEEYERYLSSRKITYPTRNEDLRVSQGPLSHKKRKVKRVEVNFEDADFLPEEQSDNAITHPTTGAVDTAREKLGDEVKALLSKLDGHENAAESFNLTSPIKIFFTSRTHSQLSQFAAQLRLPHFPPSISTLETERIKFLALGSRKQLCINPKVSKSRDQSINDCCLDAIKNQNCEFYTKARDSHYVEEFRDAAFSQVSDIEELATIGESMGVCPYYASREVVNQGVEIVTLPYQHLLVEETRQALGIDLKDSIVILDEAHNVIDTINSVNSSEVSRADLMCCKNGLQVYTNKFRSRLGAKSRVNLMKLMKLIDVLITFLHTHYKNGSRFASSDIFDGTNADMLNIHQLNTYMKTSKIAYKIDNYTQSLQELNRESAKVQGQPTLFKVAKFLTALANPSLEGELFFEKDHVMKYMLLEPGSAFKSVVEEAKCVLFAGGTLQPVSRIFRELLPSVPSQEIETFSCNHVIPPQNLSTYIVKESFDFTFDKRESATLLRELASFFKSLALRVPDGIVAFFPSYAYLSKVVDFWKKQMLVTERIEGKRIFFETSDSSQVLNEYISEVETSGKGAILFAVVGGRLSEGINFKDALARAVVMVGLPFPNLFSGELIIKRKHLEKKIMDNGGTRNDALAATREMYEDICMTAVNQSVGRAIRHIGDYATIYLLDKRYDSSRILDKLSRWVRSRLSPNMNINAVLEDTEKFFSNKIL</sequence>
<dbReference type="GO" id="GO:0006974">
    <property type="term" value="P:DNA damage response"/>
    <property type="evidence" value="ECO:0007669"/>
    <property type="project" value="UniProtKB-ARBA"/>
</dbReference>
<dbReference type="GO" id="GO:0046872">
    <property type="term" value="F:metal ion binding"/>
    <property type="evidence" value="ECO:0007669"/>
    <property type="project" value="UniProtKB-KW"/>
</dbReference>
<comment type="similarity">
    <text evidence="3">Belongs to the DEAD box helicase family. DEAH subfamily. DDX11/CHL1 sub-subfamily.</text>
</comment>
<dbReference type="Gene3D" id="3.40.50.300">
    <property type="entry name" value="P-loop containing nucleotide triphosphate hydrolases"/>
    <property type="match status" value="3"/>
</dbReference>
<comment type="function">
    <text evidence="21">ATP-dependent DNA helicase important for chromosome transmission and normal cell cycle progression in G(2)/M. May have a role in changing DNA topology to allow the loading of proteins involved in maintaining sister chromatid cohesion in the vicinity of the centromeres. Has a specific role in chromosome segregation during meiosis II.</text>
</comment>
<dbReference type="GO" id="GO:0006139">
    <property type="term" value="P:nucleobase-containing compound metabolic process"/>
    <property type="evidence" value="ECO:0007669"/>
    <property type="project" value="InterPro"/>
</dbReference>
<dbReference type="InterPro" id="IPR014013">
    <property type="entry name" value="Helic_SF1/SF2_ATP-bd_DinG/Rad3"/>
</dbReference>
<evidence type="ECO:0000256" key="15">
    <source>
        <dbReference type="ARBA" id="ARBA00023242"/>
    </source>
</evidence>
<keyword evidence="12" id="KW-0411">Iron-sulfur</keyword>
<organism evidence="25 26">
    <name type="scientific">Lachancea mirantina</name>
    <dbReference type="NCBI Taxonomy" id="1230905"/>
    <lineage>
        <taxon>Eukaryota</taxon>
        <taxon>Fungi</taxon>
        <taxon>Dikarya</taxon>
        <taxon>Ascomycota</taxon>
        <taxon>Saccharomycotina</taxon>
        <taxon>Saccharomycetes</taxon>
        <taxon>Saccharomycetales</taxon>
        <taxon>Saccharomycetaceae</taxon>
        <taxon>Lachancea</taxon>
    </lineage>
</organism>
<evidence type="ECO:0000256" key="4">
    <source>
        <dbReference type="ARBA" id="ARBA00016387"/>
    </source>
</evidence>
<evidence type="ECO:0000313" key="25">
    <source>
        <dbReference type="EMBL" id="SCU98049.1"/>
    </source>
</evidence>
<evidence type="ECO:0000256" key="8">
    <source>
        <dbReference type="ARBA" id="ARBA00022801"/>
    </source>
</evidence>
<dbReference type="PANTHER" id="PTHR11472">
    <property type="entry name" value="DNA REPAIR DEAD HELICASE RAD3/XP-D SUBFAMILY MEMBER"/>
    <property type="match status" value="1"/>
</dbReference>
<dbReference type="OrthoDB" id="267079at2759"/>
<proteinExistence type="inferred from homology"/>
<keyword evidence="9" id="KW-0347">Helicase</keyword>
<feature type="compositionally biased region" description="Polar residues" evidence="23">
    <location>
        <begin position="67"/>
        <end position="78"/>
    </location>
</feature>
<dbReference type="PROSITE" id="PS00690">
    <property type="entry name" value="DEAH_ATP_HELICASE"/>
    <property type="match status" value="1"/>
</dbReference>
<evidence type="ECO:0000256" key="10">
    <source>
        <dbReference type="ARBA" id="ARBA00022840"/>
    </source>
</evidence>
<evidence type="ECO:0000256" key="18">
    <source>
        <dbReference type="ARBA" id="ARBA00044969"/>
    </source>
</evidence>
<evidence type="ECO:0000256" key="14">
    <source>
        <dbReference type="ARBA" id="ARBA00023235"/>
    </source>
</evidence>
<keyword evidence="15" id="KW-0539">Nucleus</keyword>
<comment type="catalytic activity">
    <reaction evidence="22">
        <text>ATP + H2O = ADP + phosphate + H(+)</text>
        <dbReference type="Rhea" id="RHEA:13065"/>
        <dbReference type="ChEBI" id="CHEBI:15377"/>
        <dbReference type="ChEBI" id="CHEBI:15378"/>
        <dbReference type="ChEBI" id="CHEBI:30616"/>
        <dbReference type="ChEBI" id="CHEBI:43474"/>
        <dbReference type="ChEBI" id="CHEBI:456216"/>
        <dbReference type="EC" id="5.6.2.3"/>
    </reaction>
</comment>
<evidence type="ECO:0000256" key="2">
    <source>
        <dbReference type="ARBA" id="ARBA00004123"/>
    </source>
</evidence>
<reference evidence="26" key="1">
    <citation type="submission" date="2016-03" db="EMBL/GenBank/DDBJ databases">
        <authorList>
            <person name="Devillers H."/>
        </authorList>
    </citation>
    <scope>NUCLEOTIDE SEQUENCE [LARGE SCALE GENOMIC DNA]</scope>
</reference>
<evidence type="ECO:0000313" key="26">
    <source>
        <dbReference type="Proteomes" id="UP000191024"/>
    </source>
</evidence>
<dbReference type="InterPro" id="IPR006555">
    <property type="entry name" value="ATP-dep_Helicase_C"/>
</dbReference>
<evidence type="ECO:0000256" key="13">
    <source>
        <dbReference type="ARBA" id="ARBA00023125"/>
    </source>
</evidence>
<dbReference type="GO" id="GO:0016818">
    <property type="term" value="F:hydrolase activity, acting on acid anhydrides, in phosphorus-containing anhydrides"/>
    <property type="evidence" value="ECO:0007669"/>
    <property type="project" value="InterPro"/>
</dbReference>
<evidence type="ECO:0000256" key="20">
    <source>
        <dbReference type="ARBA" id="ARBA00045008"/>
    </source>
</evidence>
<evidence type="ECO:0000256" key="3">
    <source>
        <dbReference type="ARBA" id="ARBA00008435"/>
    </source>
</evidence>
<keyword evidence="8" id="KW-0378">Hydrolase</keyword>
<dbReference type="SMART" id="SM00488">
    <property type="entry name" value="DEXDc2"/>
    <property type="match status" value="1"/>
</dbReference>
<dbReference type="InterPro" id="IPR010614">
    <property type="entry name" value="RAD3-like_helicase_DEAD"/>
</dbReference>
<keyword evidence="16" id="KW-0131">Cell cycle</keyword>
<dbReference type="PANTHER" id="PTHR11472:SF41">
    <property type="entry name" value="ATP-DEPENDENT DNA HELICASE DDX11-RELATED"/>
    <property type="match status" value="1"/>
</dbReference>
<dbReference type="InterPro" id="IPR002464">
    <property type="entry name" value="DNA/RNA_helicase_DEAH_CS"/>
</dbReference>
<evidence type="ECO:0000256" key="23">
    <source>
        <dbReference type="SAM" id="MobiDB-lite"/>
    </source>
</evidence>
<evidence type="ECO:0000256" key="21">
    <source>
        <dbReference type="ARBA" id="ARBA00045702"/>
    </source>
</evidence>
<protein>
    <recommendedName>
        <fullName evidence="5">ATP-dependent DNA helicase CHL1</fullName>
        <ecNumber evidence="18">5.6.2.3</ecNumber>
    </recommendedName>
    <alternativeName>
        <fullName evidence="4">ATP-dependent DNA helicase chl1</fullName>
    </alternativeName>
    <alternativeName>
        <fullName evidence="17">Chromosome loss protein 1</fullName>
    </alternativeName>
    <alternativeName>
        <fullName evidence="19 20">DNA 5'-3' helicase CHL1</fullName>
    </alternativeName>
</protein>
<keyword evidence="7" id="KW-0547">Nucleotide-binding</keyword>
<dbReference type="SUPFAM" id="SSF52540">
    <property type="entry name" value="P-loop containing nucleoside triphosphate hydrolases"/>
    <property type="match status" value="2"/>
</dbReference>
<evidence type="ECO:0000256" key="6">
    <source>
        <dbReference type="ARBA" id="ARBA00022723"/>
    </source>
</evidence>
<comment type="cofactor">
    <cofactor evidence="1">
        <name>[4Fe-4S] cluster</name>
        <dbReference type="ChEBI" id="CHEBI:49883"/>
    </cofactor>
</comment>
<dbReference type="InterPro" id="IPR006554">
    <property type="entry name" value="Helicase-like_DEXD_c2"/>
</dbReference>
<dbReference type="GO" id="GO:0005634">
    <property type="term" value="C:nucleus"/>
    <property type="evidence" value="ECO:0007669"/>
    <property type="project" value="UniProtKB-SubCell"/>
</dbReference>
<accession>A0A1G4K333</accession>
<keyword evidence="13" id="KW-0238">DNA-binding</keyword>
<evidence type="ECO:0000259" key="24">
    <source>
        <dbReference type="PROSITE" id="PS51193"/>
    </source>
</evidence>
<evidence type="ECO:0000256" key="7">
    <source>
        <dbReference type="ARBA" id="ARBA00022741"/>
    </source>
</evidence>
<dbReference type="EMBL" id="LT598467">
    <property type="protein sequence ID" value="SCU98049.1"/>
    <property type="molecule type" value="Genomic_DNA"/>
</dbReference>
<dbReference type="Pfam" id="PF06733">
    <property type="entry name" value="DEAD_2"/>
    <property type="match status" value="1"/>
</dbReference>
<evidence type="ECO:0000256" key="17">
    <source>
        <dbReference type="ARBA" id="ARBA00029709"/>
    </source>
</evidence>
<feature type="region of interest" description="Disordered" evidence="23">
    <location>
        <begin position="67"/>
        <end position="92"/>
    </location>
</feature>
<dbReference type="InterPro" id="IPR045028">
    <property type="entry name" value="DinG/Rad3-like"/>
</dbReference>
<evidence type="ECO:0000256" key="11">
    <source>
        <dbReference type="ARBA" id="ARBA00023004"/>
    </source>
</evidence>
<dbReference type="FunFam" id="3.40.50.300:FF:001372">
    <property type="entry name" value="ATP-dependent DNA helicase chl1"/>
    <property type="match status" value="1"/>
</dbReference>
<keyword evidence="11" id="KW-0408">Iron</keyword>
<evidence type="ECO:0000256" key="22">
    <source>
        <dbReference type="ARBA" id="ARBA00048954"/>
    </source>
</evidence>
<keyword evidence="6" id="KW-0479">Metal-binding</keyword>
<comment type="subcellular location">
    <subcellularLocation>
        <location evidence="2">Nucleus</location>
    </subcellularLocation>
</comment>